<organism evidence="1 2">
    <name type="scientific">Peronospora effusa</name>
    <dbReference type="NCBI Taxonomy" id="542832"/>
    <lineage>
        <taxon>Eukaryota</taxon>
        <taxon>Sar</taxon>
        <taxon>Stramenopiles</taxon>
        <taxon>Oomycota</taxon>
        <taxon>Peronosporomycetes</taxon>
        <taxon>Peronosporales</taxon>
        <taxon>Peronosporaceae</taxon>
        <taxon>Peronospora</taxon>
    </lineage>
</organism>
<accession>A0A3M6V8Q5</accession>
<proteinExistence type="predicted"/>
<protein>
    <submittedName>
        <fullName evidence="1">Uncharacterized protein</fullName>
    </submittedName>
</protein>
<comment type="caution">
    <text evidence="1">The sequence shown here is derived from an EMBL/GenBank/DDBJ whole genome shotgun (WGS) entry which is preliminary data.</text>
</comment>
<gene>
    <name evidence="1" type="ORF">DD238_007736</name>
</gene>
<sequence length="71" mass="7633">MSLLIPSVIDAIWSANKEGYIKLPIGRKIGTCSGSSSSQSPSDGPAHSLAEWRPWGIMTALKQMNELDSES</sequence>
<keyword evidence="2" id="KW-1185">Reference proteome</keyword>
<name>A0A3M6V8Q5_9STRA</name>
<evidence type="ECO:0000313" key="1">
    <source>
        <dbReference type="EMBL" id="RMX62502.1"/>
    </source>
</evidence>
<dbReference type="Proteomes" id="UP000282087">
    <property type="component" value="Unassembled WGS sequence"/>
</dbReference>
<dbReference type="AlphaFoldDB" id="A0A3M6V8Q5"/>
<evidence type="ECO:0000313" key="2">
    <source>
        <dbReference type="Proteomes" id="UP000282087"/>
    </source>
</evidence>
<dbReference type="EMBL" id="QLLG01000600">
    <property type="protein sequence ID" value="RMX62502.1"/>
    <property type="molecule type" value="Genomic_DNA"/>
</dbReference>
<reference evidence="1 2" key="1">
    <citation type="submission" date="2018-06" db="EMBL/GenBank/DDBJ databases">
        <title>Comparative genomics of downy mildews reveals potential adaptations to biotrophy.</title>
        <authorList>
            <person name="Fletcher K."/>
            <person name="Klosterman S.J."/>
            <person name="Derevnina L."/>
            <person name="Martin F."/>
            <person name="Koike S."/>
            <person name="Reyes Chin-Wo S."/>
            <person name="Mou B."/>
            <person name="Michelmore R."/>
        </authorList>
    </citation>
    <scope>NUCLEOTIDE SEQUENCE [LARGE SCALE GENOMIC DNA]</scope>
    <source>
        <strain evidence="1 2">R14</strain>
    </source>
</reference>